<protein>
    <submittedName>
        <fullName evidence="2">Integrase catalytic domain-containing protein</fullName>
    </submittedName>
</protein>
<dbReference type="Proteomes" id="UP000887579">
    <property type="component" value="Unplaced"/>
</dbReference>
<reference evidence="2" key="1">
    <citation type="submission" date="2022-11" db="UniProtKB">
        <authorList>
            <consortium name="WormBaseParasite"/>
        </authorList>
    </citation>
    <scope>IDENTIFICATION</scope>
</reference>
<evidence type="ECO:0000313" key="1">
    <source>
        <dbReference type="Proteomes" id="UP000887579"/>
    </source>
</evidence>
<accession>A0AC34GKX4</accession>
<dbReference type="WBParaSite" id="ES5_v2.g30205.t1">
    <property type="protein sequence ID" value="ES5_v2.g30205.t1"/>
    <property type="gene ID" value="ES5_v2.g30205"/>
</dbReference>
<name>A0AC34GKX4_9BILA</name>
<sequence>TDTKTTIKLLKSLFARYGICKQLVSDNGTGFTSAEFKNFCNARGIIHTLTPPYHPQSNGLAERAVRTFKEFSEKQIKAGLGLEDAVLNALLIHRSTRSANEQISPAEAAFGRKLKTRMTIHQMHAIMQGEEVGSIEFVPQDKVWVRCYSAGPRWRPGYIKSIVSKCTFIIDCQGELLFRHRDQLRKACESIFDKDKVVAQSSSAEPT</sequence>
<evidence type="ECO:0000313" key="2">
    <source>
        <dbReference type="WBParaSite" id="ES5_v2.g30205.t1"/>
    </source>
</evidence>
<organism evidence="1 2">
    <name type="scientific">Panagrolaimus sp. ES5</name>
    <dbReference type="NCBI Taxonomy" id="591445"/>
    <lineage>
        <taxon>Eukaryota</taxon>
        <taxon>Metazoa</taxon>
        <taxon>Ecdysozoa</taxon>
        <taxon>Nematoda</taxon>
        <taxon>Chromadorea</taxon>
        <taxon>Rhabditida</taxon>
        <taxon>Tylenchina</taxon>
        <taxon>Panagrolaimomorpha</taxon>
        <taxon>Panagrolaimoidea</taxon>
        <taxon>Panagrolaimidae</taxon>
        <taxon>Panagrolaimus</taxon>
    </lineage>
</organism>
<proteinExistence type="predicted"/>